<feature type="compositionally biased region" description="Polar residues" evidence="1">
    <location>
        <begin position="496"/>
        <end position="522"/>
    </location>
</feature>
<keyword evidence="2" id="KW-1185">Reference proteome</keyword>
<feature type="region of interest" description="Disordered" evidence="1">
    <location>
        <begin position="398"/>
        <end position="435"/>
    </location>
</feature>
<dbReference type="Proteomes" id="UP000492821">
    <property type="component" value="Unassembled WGS sequence"/>
</dbReference>
<proteinExistence type="predicted"/>
<dbReference type="AlphaFoldDB" id="A0A7E4ZTA2"/>
<organism evidence="2 3">
    <name type="scientific">Panagrellus redivivus</name>
    <name type="common">Microworm</name>
    <dbReference type="NCBI Taxonomy" id="6233"/>
    <lineage>
        <taxon>Eukaryota</taxon>
        <taxon>Metazoa</taxon>
        <taxon>Ecdysozoa</taxon>
        <taxon>Nematoda</taxon>
        <taxon>Chromadorea</taxon>
        <taxon>Rhabditida</taxon>
        <taxon>Tylenchina</taxon>
        <taxon>Panagrolaimomorpha</taxon>
        <taxon>Panagrolaimoidea</taxon>
        <taxon>Panagrolaimidae</taxon>
        <taxon>Panagrellus</taxon>
    </lineage>
</organism>
<evidence type="ECO:0000313" key="3">
    <source>
        <dbReference type="WBParaSite" id="Pan_g1621.t1"/>
    </source>
</evidence>
<reference evidence="3" key="2">
    <citation type="submission" date="2020-10" db="UniProtKB">
        <authorList>
            <consortium name="WormBaseParasite"/>
        </authorList>
    </citation>
    <scope>IDENTIFICATION</scope>
</reference>
<evidence type="ECO:0000256" key="1">
    <source>
        <dbReference type="SAM" id="MobiDB-lite"/>
    </source>
</evidence>
<accession>A0A7E4ZTA2</accession>
<feature type="region of interest" description="Disordered" evidence="1">
    <location>
        <begin position="478"/>
        <end position="524"/>
    </location>
</feature>
<name>A0A7E4ZTA2_PANRE</name>
<reference evidence="2" key="1">
    <citation type="journal article" date="2013" name="Genetics">
        <title>The draft genome and transcriptome of Panagrellus redivivus are shaped by the harsh demands of a free-living lifestyle.</title>
        <authorList>
            <person name="Srinivasan J."/>
            <person name="Dillman A.R."/>
            <person name="Macchietto M.G."/>
            <person name="Heikkinen L."/>
            <person name="Lakso M."/>
            <person name="Fracchia K.M."/>
            <person name="Antoshechkin I."/>
            <person name="Mortazavi A."/>
            <person name="Wong G."/>
            <person name="Sternberg P.W."/>
        </authorList>
    </citation>
    <scope>NUCLEOTIDE SEQUENCE [LARGE SCALE GENOMIC DNA]</scope>
    <source>
        <strain evidence="2">MT8872</strain>
    </source>
</reference>
<protein>
    <submittedName>
        <fullName evidence="3">BHLH domain-containing protein</fullName>
    </submittedName>
</protein>
<dbReference type="WBParaSite" id="Pan_g1621.t1">
    <property type="protein sequence ID" value="Pan_g1621.t1"/>
    <property type="gene ID" value="Pan_g1621"/>
</dbReference>
<feature type="compositionally biased region" description="Low complexity" evidence="1">
    <location>
        <begin position="478"/>
        <end position="495"/>
    </location>
</feature>
<evidence type="ECO:0000313" key="2">
    <source>
        <dbReference type="Proteomes" id="UP000492821"/>
    </source>
</evidence>
<sequence length="607" mass="66738">MRGPSSRAPWRIVVSRRGDTAMRVSAMNAKPKPTTTRAAPPISRKCLFPVVVSKEGHDDTGRRRRCQASEARSLEEICLLRAITTTEAGFPRRALKHQDMSHTHVPVRVQRLSPSLPSYYHTCIWNYEQNQVACINMREKGGRGSKEAGPSVHFAVVVDRRPPAKSETFVEKGGEGKQKIREPRIASLCCLPSYGGFPGKFPLGAHLMNRDREGAVACPPAPEQPAVMRAVPALRVSAMPPCPRGRDCKNRDMKSETMTDMTERKRILAPRTSEEEALFIARKYLENKAILEAKLANAVNGGRFLRQNMLDVVAAELSTKFNVANRNRKYVEQKLRDMKKEARKYLNMAKATKVLDSGEIVRAIPRNPPEPIRVMMEAMADDHLSFSGADASWTEVDFSDTTSKADGSEAEDDDGLLLPGGPNATESVASTSSSGSFDLSATPVLGIDTILGAYFGQPMLAAMAGLSNATMAGVHQNHLNSNSNSNNFTNQQTHSVTPAKTPTETLTVSNNGSPKAASSSVQRRFLHRRLYQRNPRHSPRASSRVAESNIAAADSFKRLCESMVDILPKAAKSFEDACKLQGEYFRLQISLTTLASQMHTGHGFHLK</sequence>